<sequence>MMDGCNAFQHLGGHEVLACVEDGVGVGDESGEGLCVVMLPINREKVIVKNIDEDACEVRVVRNFKERGFALGEKWVRVGECVDTAVGVNAMHDLWVKVGG</sequence>
<dbReference type="EMBL" id="CP036425">
    <property type="protein sequence ID" value="QDU34411.1"/>
    <property type="molecule type" value="Genomic_DNA"/>
</dbReference>
<dbReference type="Proteomes" id="UP000317369">
    <property type="component" value="Chromosome"/>
</dbReference>
<evidence type="ECO:0000313" key="2">
    <source>
        <dbReference type="Proteomes" id="UP000317369"/>
    </source>
</evidence>
<organism evidence="1 2">
    <name type="scientific">Poriferisphaera corsica</name>
    <dbReference type="NCBI Taxonomy" id="2528020"/>
    <lineage>
        <taxon>Bacteria</taxon>
        <taxon>Pseudomonadati</taxon>
        <taxon>Planctomycetota</taxon>
        <taxon>Phycisphaerae</taxon>
        <taxon>Phycisphaerales</taxon>
        <taxon>Phycisphaeraceae</taxon>
        <taxon>Poriferisphaera</taxon>
    </lineage>
</organism>
<proteinExistence type="predicted"/>
<protein>
    <submittedName>
        <fullName evidence="1">Uncharacterized protein</fullName>
    </submittedName>
</protein>
<name>A0A517YVZ8_9BACT</name>
<gene>
    <name evidence="1" type="ORF">KS4_24800</name>
</gene>
<reference evidence="1 2" key="1">
    <citation type="submission" date="2019-02" db="EMBL/GenBank/DDBJ databases">
        <title>Deep-cultivation of Planctomycetes and their phenomic and genomic characterization uncovers novel biology.</title>
        <authorList>
            <person name="Wiegand S."/>
            <person name="Jogler M."/>
            <person name="Boedeker C."/>
            <person name="Pinto D."/>
            <person name="Vollmers J."/>
            <person name="Rivas-Marin E."/>
            <person name="Kohn T."/>
            <person name="Peeters S.H."/>
            <person name="Heuer A."/>
            <person name="Rast P."/>
            <person name="Oberbeckmann S."/>
            <person name="Bunk B."/>
            <person name="Jeske O."/>
            <person name="Meyerdierks A."/>
            <person name="Storesund J.E."/>
            <person name="Kallscheuer N."/>
            <person name="Luecker S."/>
            <person name="Lage O.M."/>
            <person name="Pohl T."/>
            <person name="Merkel B.J."/>
            <person name="Hornburger P."/>
            <person name="Mueller R.-W."/>
            <person name="Bruemmer F."/>
            <person name="Labrenz M."/>
            <person name="Spormann A.M."/>
            <person name="Op den Camp H."/>
            <person name="Overmann J."/>
            <person name="Amann R."/>
            <person name="Jetten M.S.M."/>
            <person name="Mascher T."/>
            <person name="Medema M.H."/>
            <person name="Devos D.P."/>
            <person name="Kaster A.-K."/>
            <person name="Ovreas L."/>
            <person name="Rohde M."/>
            <person name="Galperin M.Y."/>
            <person name="Jogler C."/>
        </authorList>
    </citation>
    <scope>NUCLEOTIDE SEQUENCE [LARGE SCALE GENOMIC DNA]</scope>
    <source>
        <strain evidence="1 2">KS4</strain>
    </source>
</reference>
<accession>A0A517YVZ8</accession>
<keyword evidence="2" id="KW-1185">Reference proteome</keyword>
<dbReference type="AlphaFoldDB" id="A0A517YVZ8"/>
<evidence type="ECO:0000313" key="1">
    <source>
        <dbReference type="EMBL" id="QDU34411.1"/>
    </source>
</evidence>
<dbReference type="KEGG" id="pcor:KS4_24800"/>